<keyword evidence="3" id="KW-0175">Coiled coil</keyword>
<comment type="subcellular location">
    <subcellularLocation>
        <location evidence="1">Nucleus</location>
    </subcellularLocation>
</comment>
<feature type="compositionally biased region" description="Polar residues" evidence="4">
    <location>
        <begin position="265"/>
        <end position="275"/>
    </location>
</feature>
<dbReference type="GO" id="GO:0001228">
    <property type="term" value="F:DNA-binding transcription activator activity, RNA polymerase II-specific"/>
    <property type="evidence" value="ECO:0007669"/>
    <property type="project" value="TreeGrafter"/>
</dbReference>
<dbReference type="InterPro" id="IPR050936">
    <property type="entry name" value="AP-1-like"/>
</dbReference>
<gene>
    <name evidence="6" type="ORF">EHS25_010219</name>
</gene>
<feature type="compositionally biased region" description="Low complexity" evidence="4">
    <location>
        <begin position="71"/>
        <end position="84"/>
    </location>
</feature>
<dbReference type="EMBL" id="RSCD01000009">
    <property type="protein sequence ID" value="RSH91043.1"/>
    <property type="molecule type" value="Genomic_DNA"/>
</dbReference>
<feature type="compositionally biased region" description="Pro residues" evidence="4">
    <location>
        <begin position="1"/>
        <end position="13"/>
    </location>
</feature>
<dbReference type="InterPro" id="IPR004827">
    <property type="entry name" value="bZIP"/>
</dbReference>
<dbReference type="OrthoDB" id="5374328at2759"/>
<feature type="compositionally biased region" description="Polar residues" evidence="4">
    <location>
        <begin position="37"/>
        <end position="51"/>
    </location>
</feature>
<dbReference type="PANTHER" id="PTHR40621">
    <property type="entry name" value="TRANSCRIPTION FACTOR KAPC-RELATED"/>
    <property type="match status" value="1"/>
</dbReference>
<dbReference type="PROSITE" id="PS00036">
    <property type="entry name" value="BZIP_BASIC"/>
    <property type="match status" value="1"/>
</dbReference>
<dbReference type="InterPro" id="IPR046347">
    <property type="entry name" value="bZIP_sf"/>
</dbReference>
<keyword evidence="2" id="KW-0539">Nucleus</keyword>
<evidence type="ECO:0000256" key="3">
    <source>
        <dbReference type="SAM" id="Coils"/>
    </source>
</evidence>
<evidence type="ECO:0000256" key="2">
    <source>
        <dbReference type="ARBA" id="ARBA00023242"/>
    </source>
</evidence>
<evidence type="ECO:0000256" key="1">
    <source>
        <dbReference type="ARBA" id="ARBA00004123"/>
    </source>
</evidence>
<dbReference type="GO" id="GO:0000976">
    <property type="term" value="F:transcription cis-regulatory region binding"/>
    <property type="evidence" value="ECO:0007669"/>
    <property type="project" value="InterPro"/>
</dbReference>
<dbReference type="Pfam" id="PF10297">
    <property type="entry name" value="Hap4_Hap_bind"/>
    <property type="match status" value="1"/>
</dbReference>
<dbReference type="InterPro" id="IPR018287">
    <property type="entry name" value="Hap4_TF_heteromerisation"/>
</dbReference>
<dbReference type="CDD" id="cd14688">
    <property type="entry name" value="bZIP_YAP"/>
    <property type="match status" value="1"/>
</dbReference>
<organism evidence="6 7">
    <name type="scientific">Saitozyma podzolica</name>
    <dbReference type="NCBI Taxonomy" id="1890683"/>
    <lineage>
        <taxon>Eukaryota</taxon>
        <taxon>Fungi</taxon>
        <taxon>Dikarya</taxon>
        <taxon>Basidiomycota</taxon>
        <taxon>Agaricomycotina</taxon>
        <taxon>Tremellomycetes</taxon>
        <taxon>Tremellales</taxon>
        <taxon>Trimorphomycetaceae</taxon>
        <taxon>Saitozyma</taxon>
    </lineage>
</organism>
<evidence type="ECO:0000256" key="4">
    <source>
        <dbReference type="SAM" id="MobiDB-lite"/>
    </source>
</evidence>
<sequence>MSVAARPPPPTKTPIPRLQSRPSSSTLQPKPRPAPSPSTAISNITPSSSKALTTKPPAKSSPPARPPPLPSSSSLSTPTMTTALGSVPGKDTSSSAGKVFARPSKEWVLPERAKPGRKVSADEPDNAAPDLSQKRQSQNRLSQRAHRARRTDYITTLEERIRQYEADEIHSNVRLQEVARALKMDNERLKKEVVTLKLQLADRSAEQSNHNDRHAFEEEMDRLREEVQLLRKQVGHHTPFNHSGSHGRDRHRQPQPQPQPPLPTHQHSGTPTTVNPRILTPEPSLPRENRTLVACPICPDPDPDCPCQQVQSGAASSPGSAIQLPRIREAAQTTMVPPPSTCGLCQSTEECLCRAVDEAEAEAGAQGEVEGIDIKPILPPSHLDDRSPVDDSCGLCTGGEFCACKAVASNNSSTLTVGAVASATPVAVAQSPSSSSSSAALPLRLRVRGTLKTSIWALDNPTATATATPTPTLNASASVPVDSRPTLVRNASASRSEAVCSGDPSNCDACRNDSFGMSMSPSTPS</sequence>
<dbReference type="AlphaFoldDB" id="A0A427YJ00"/>
<evidence type="ECO:0000259" key="5">
    <source>
        <dbReference type="PROSITE" id="PS00036"/>
    </source>
</evidence>
<dbReference type="Proteomes" id="UP000279259">
    <property type="component" value="Unassembled WGS sequence"/>
</dbReference>
<protein>
    <recommendedName>
        <fullName evidence="5">BZIP domain-containing protein</fullName>
    </recommendedName>
</protein>
<accession>A0A427YJ00</accession>
<feature type="region of interest" description="Disordered" evidence="4">
    <location>
        <begin position="236"/>
        <end position="286"/>
    </location>
</feature>
<comment type="caution">
    <text evidence="6">The sequence shown here is derived from an EMBL/GenBank/DDBJ whole genome shotgun (WGS) entry which is preliminary data.</text>
</comment>
<keyword evidence="7" id="KW-1185">Reference proteome</keyword>
<dbReference type="Gene3D" id="1.20.5.170">
    <property type="match status" value="1"/>
</dbReference>
<feature type="region of interest" description="Disordered" evidence="4">
    <location>
        <begin position="1"/>
        <end position="148"/>
    </location>
</feature>
<feature type="coiled-coil region" evidence="3">
    <location>
        <begin position="172"/>
        <end position="233"/>
    </location>
</feature>
<feature type="domain" description="BZIP" evidence="5">
    <location>
        <begin position="134"/>
        <end position="149"/>
    </location>
</feature>
<dbReference type="SUPFAM" id="SSF57959">
    <property type="entry name" value="Leucine zipper domain"/>
    <property type="match status" value="1"/>
</dbReference>
<reference evidence="6 7" key="1">
    <citation type="submission" date="2018-11" db="EMBL/GenBank/DDBJ databases">
        <title>Genome sequence of Saitozyma podzolica DSM 27192.</title>
        <authorList>
            <person name="Aliyu H."/>
            <person name="Gorte O."/>
            <person name="Ochsenreither K."/>
        </authorList>
    </citation>
    <scope>NUCLEOTIDE SEQUENCE [LARGE SCALE GENOMIC DNA]</scope>
    <source>
        <strain evidence="6 7">DSM 27192</strain>
    </source>
</reference>
<evidence type="ECO:0000313" key="6">
    <source>
        <dbReference type="EMBL" id="RSH91043.1"/>
    </source>
</evidence>
<dbReference type="GO" id="GO:0090575">
    <property type="term" value="C:RNA polymerase II transcription regulator complex"/>
    <property type="evidence" value="ECO:0007669"/>
    <property type="project" value="TreeGrafter"/>
</dbReference>
<proteinExistence type="predicted"/>
<feature type="compositionally biased region" description="Basic and acidic residues" evidence="4">
    <location>
        <begin position="103"/>
        <end position="114"/>
    </location>
</feature>
<feature type="compositionally biased region" description="Pro residues" evidence="4">
    <location>
        <begin position="59"/>
        <end position="70"/>
    </location>
</feature>
<dbReference type="PANTHER" id="PTHR40621:SF7">
    <property type="entry name" value="BZIP DOMAIN-CONTAINING PROTEIN"/>
    <property type="match status" value="1"/>
</dbReference>
<dbReference type="STRING" id="1890683.A0A427YJ00"/>
<name>A0A427YJ00_9TREE</name>
<evidence type="ECO:0000313" key="7">
    <source>
        <dbReference type="Proteomes" id="UP000279259"/>
    </source>
</evidence>